<dbReference type="EMBL" id="LIXZ01000006">
    <property type="protein sequence ID" value="KPL59802.1"/>
    <property type="molecule type" value="Genomic_DNA"/>
</dbReference>
<dbReference type="InterPro" id="IPR046350">
    <property type="entry name" value="Cystatin_sf"/>
</dbReference>
<dbReference type="RefSeq" id="WP_060672366.1">
    <property type="nucleotide sequence ID" value="NZ_JBCNGU010000018.1"/>
</dbReference>
<dbReference type="AlphaFoldDB" id="A0A0N8GGY6"/>
<dbReference type="Pfam" id="PF17881">
    <property type="entry name" value="TseB"/>
    <property type="match status" value="1"/>
</dbReference>
<dbReference type="PATRIC" id="fig|218284.4.peg.3691"/>
<name>A0A0N8GGY6_9BACI</name>
<dbReference type="Gene3D" id="3.10.450.40">
    <property type="match status" value="2"/>
</dbReference>
<protein>
    <recommendedName>
        <fullName evidence="1">Cell wall elongation regulator TseB-like domain-containing protein</fullName>
    </recommendedName>
</protein>
<reference evidence="2 3" key="1">
    <citation type="submission" date="2015-08" db="EMBL/GenBank/DDBJ databases">
        <title>Draft Genome Sequence of Bacillus vietnamensis UCD-SED5.</title>
        <authorList>
            <person name="Lee R.D."/>
            <person name="Jospin G."/>
            <person name="Lang J.M."/>
            <person name="Coil D.A."/>
            <person name="Eisen J.A."/>
        </authorList>
    </citation>
    <scope>NUCLEOTIDE SEQUENCE [LARGE SCALE GENOMIC DNA]</scope>
    <source>
        <strain evidence="2 3">UCD-SED5</strain>
    </source>
</reference>
<dbReference type="SUPFAM" id="SSF54403">
    <property type="entry name" value="Cystatin/monellin"/>
    <property type="match status" value="2"/>
</dbReference>
<dbReference type="InterPro" id="IPR041401">
    <property type="entry name" value="TseB-like_dom"/>
</dbReference>
<dbReference type="Proteomes" id="UP000050398">
    <property type="component" value="Unassembled WGS sequence"/>
</dbReference>
<organism evidence="2 3">
    <name type="scientific">Rossellomorea vietnamensis</name>
    <dbReference type="NCBI Taxonomy" id="218284"/>
    <lineage>
        <taxon>Bacteria</taxon>
        <taxon>Bacillati</taxon>
        <taxon>Bacillota</taxon>
        <taxon>Bacilli</taxon>
        <taxon>Bacillales</taxon>
        <taxon>Bacillaceae</taxon>
        <taxon>Rossellomorea</taxon>
    </lineage>
</organism>
<evidence type="ECO:0000259" key="1">
    <source>
        <dbReference type="Pfam" id="PF17881"/>
    </source>
</evidence>
<accession>A0A0N8GGY6</accession>
<dbReference type="eggNOG" id="COG5353">
    <property type="taxonomic scope" value="Bacteria"/>
</dbReference>
<dbReference type="OrthoDB" id="2381181at2"/>
<evidence type="ECO:0000313" key="2">
    <source>
        <dbReference type="EMBL" id="KPL59802.1"/>
    </source>
</evidence>
<proteinExistence type="predicted"/>
<gene>
    <name evidence="2" type="ORF">AM506_10115</name>
</gene>
<feature type="domain" description="Cell wall elongation regulator TseB-like" evidence="1">
    <location>
        <begin position="38"/>
        <end position="81"/>
    </location>
</feature>
<evidence type="ECO:0000313" key="3">
    <source>
        <dbReference type="Proteomes" id="UP000050398"/>
    </source>
</evidence>
<comment type="caution">
    <text evidence="2">The sequence shown here is derived from an EMBL/GenBank/DDBJ whole genome shotgun (WGS) entry which is preliminary data.</text>
</comment>
<sequence>MKKWITIIVLLFIVIGISASVLLYQVSRNPLDHQRDLALKRVKDETAIVKVEDTSFYNGSKSYVVVTGENEQREKLVAWVPNKKGKIIDKKWANGITKDQAINKLNDEKEPKELLSVRLGYESVGPVWEMTYLDQQDNLNYYYLLFSSGEWWRKIENL</sequence>